<evidence type="ECO:0000313" key="1">
    <source>
        <dbReference type="EMBL" id="CAI9764448.1"/>
    </source>
</evidence>
<accession>A0AAD1Z930</accession>
<protein>
    <submittedName>
        <fullName evidence="1">Uncharacterized protein</fullName>
    </submittedName>
</protein>
<reference evidence="1" key="1">
    <citation type="submission" date="2023-05" db="EMBL/GenBank/DDBJ databases">
        <authorList>
            <person name="Huff M."/>
        </authorList>
    </citation>
    <scope>NUCLEOTIDE SEQUENCE</scope>
</reference>
<organism evidence="1 2">
    <name type="scientific">Fraxinus pennsylvanica</name>
    <dbReference type="NCBI Taxonomy" id="56036"/>
    <lineage>
        <taxon>Eukaryota</taxon>
        <taxon>Viridiplantae</taxon>
        <taxon>Streptophyta</taxon>
        <taxon>Embryophyta</taxon>
        <taxon>Tracheophyta</taxon>
        <taxon>Spermatophyta</taxon>
        <taxon>Magnoliopsida</taxon>
        <taxon>eudicotyledons</taxon>
        <taxon>Gunneridae</taxon>
        <taxon>Pentapetalae</taxon>
        <taxon>asterids</taxon>
        <taxon>lamiids</taxon>
        <taxon>Lamiales</taxon>
        <taxon>Oleaceae</taxon>
        <taxon>Oleeae</taxon>
        <taxon>Fraxinus</taxon>
    </lineage>
</organism>
<sequence length="120" mass="13135">MSGLVDGLWCLRRFVVVVNVGGGECGYFSRIGKGGVGEEEEGDQLFQIKAEGAWVRWWTSENVGKGESVGSGGEVPTVRSRPNSRFLTATVVGVQQANRAVEFEKKLDVYSTDLDPARFY</sequence>
<dbReference type="AlphaFoldDB" id="A0AAD1Z930"/>
<name>A0AAD1Z930_9LAMI</name>
<dbReference type="Proteomes" id="UP000834106">
    <property type="component" value="Chromosome 7"/>
</dbReference>
<dbReference type="EMBL" id="OU503042">
    <property type="protein sequence ID" value="CAI9764448.1"/>
    <property type="molecule type" value="Genomic_DNA"/>
</dbReference>
<keyword evidence="2" id="KW-1185">Reference proteome</keyword>
<evidence type="ECO:0000313" key="2">
    <source>
        <dbReference type="Proteomes" id="UP000834106"/>
    </source>
</evidence>
<gene>
    <name evidence="1" type="ORF">FPE_LOCUS11878</name>
</gene>
<proteinExistence type="predicted"/>